<keyword evidence="2" id="KW-1185">Reference proteome</keyword>
<dbReference type="Pfam" id="PF05910">
    <property type="entry name" value="DUF868"/>
    <property type="match status" value="1"/>
</dbReference>
<evidence type="ECO:0000313" key="1">
    <source>
        <dbReference type="EMBL" id="CAL5062067.1"/>
    </source>
</evidence>
<reference evidence="1" key="1">
    <citation type="submission" date="2024-10" db="EMBL/GenBank/DDBJ databases">
        <authorList>
            <person name="Ryan C."/>
        </authorList>
    </citation>
    <scope>NUCLEOTIDE SEQUENCE [LARGE SCALE GENOMIC DNA]</scope>
</reference>
<dbReference type="Proteomes" id="UP001497457">
    <property type="component" value="Chromosome 5rd"/>
</dbReference>
<proteinExistence type="predicted"/>
<dbReference type="PANTHER" id="PTHR31972">
    <property type="entry name" value="EXPRESSED PROTEIN"/>
    <property type="match status" value="1"/>
</dbReference>
<dbReference type="InterPro" id="IPR008586">
    <property type="entry name" value="DUF868_pln"/>
</dbReference>
<accession>A0ABC9ETQ1</accession>
<evidence type="ECO:0000313" key="2">
    <source>
        <dbReference type="Proteomes" id="UP001497457"/>
    </source>
</evidence>
<organism evidence="1 2">
    <name type="scientific">Urochloa decumbens</name>
    <dbReference type="NCBI Taxonomy" id="240449"/>
    <lineage>
        <taxon>Eukaryota</taxon>
        <taxon>Viridiplantae</taxon>
        <taxon>Streptophyta</taxon>
        <taxon>Embryophyta</taxon>
        <taxon>Tracheophyta</taxon>
        <taxon>Spermatophyta</taxon>
        <taxon>Magnoliopsida</taxon>
        <taxon>Liliopsida</taxon>
        <taxon>Poales</taxon>
        <taxon>Poaceae</taxon>
        <taxon>PACMAD clade</taxon>
        <taxon>Panicoideae</taxon>
        <taxon>Panicodae</taxon>
        <taxon>Paniceae</taxon>
        <taxon>Melinidinae</taxon>
        <taxon>Urochloa</taxon>
    </lineage>
</organism>
<protein>
    <submittedName>
        <fullName evidence="1">Uncharacterized protein</fullName>
    </submittedName>
</protein>
<dbReference type="AlphaFoldDB" id="A0ABC9ETQ1"/>
<dbReference type="EMBL" id="OZ075115">
    <property type="protein sequence ID" value="CAL5062067.1"/>
    <property type="molecule type" value="Genomic_DNA"/>
</dbReference>
<gene>
    <name evidence="1" type="ORF">URODEC1_LOCUS98084</name>
</gene>
<sequence length="337" mass="37194">MSASCFGGIRHPESKRTSLISWQKRVVARVVLVERPHSGSCILHLATFAAAVTMRDFASCLSHGAVQVAHSASSSGGQNLVQCAYLARLRGKPCRVTVTWSKVAMGQALAVAIHDCSNRCLCKTEVKPWLFSKMKGSKVMELDGGDVEVIWDLSSAKFAAGPEPVEGFHVSLVCDLEVVLVLGDLHKEESHSVLSDASHCDAVVIARKEHIYAKKVYSAKAQFVDIGQLHHISIVCDTAGVRDPSLEIRIDKKKVLQVKRLAWKFRGNQTIYVDGLPVEVLWDVHDWLFTSSSGCAVFLFQSGQSMEKFLRTCSQNEKEAQAHRFGFTLILNAWKTE</sequence>
<dbReference type="PANTHER" id="PTHR31972:SF15">
    <property type="entry name" value="OS07G0572300 PROTEIN"/>
    <property type="match status" value="1"/>
</dbReference>
<name>A0ABC9ETQ1_9POAL</name>